<accession>A0A0K2T1X5</accession>
<dbReference type="AlphaFoldDB" id="A0A0K2T1X5"/>
<evidence type="ECO:0000313" key="1">
    <source>
        <dbReference type="EMBL" id="CDW19815.1"/>
    </source>
</evidence>
<name>A0A0K2T1X5_LEPSM</name>
<dbReference type="EMBL" id="HACA01002454">
    <property type="protein sequence ID" value="CDW19815.1"/>
    <property type="molecule type" value="Transcribed_RNA"/>
</dbReference>
<reference evidence="1" key="1">
    <citation type="submission" date="2014-05" db="EMBL/GenBank/DDBJ databases">
        <authorList>
            <person name="Chronopoulou M."/>
        </authorList>
    </citation>
    <scope>NUCLEOTIDE SEQUENCE</scope>
    <source>
        <tissue evidence="1">Whole organism</tissue>
    </source>
</reference>
<proteinExistence type="predicted"/>
<protein>
    <submittedName>
        <fullName evidence="1">Uncharacterized protein</fullName>
    </submittedName>
</protein>
<sequence length="69" mass="8128">MIQCKISHPNFLLVSHYPPKHSKMAIPFESIHLFLYGLMQGLLSLSSHHLVFHRQLPRLLHLHFQMESN</sequence>
<organism evidence="1">
    <name type="scientific">Lepeophtheirus salmonis</name>
    <name type="common">Salmon louse</name>
    <name type="synonym">Caligus salmonis</name>
    <dbReference type="NCBI Taxonomy" id="72036"/>
    <lineage>
        <taxon>Eukaryota</taxon>
        <taxon>Metazoa</taxon>
        <taxon>Ecdysozoa</taxon>
        <taxon>Arthropoda</taxon>
        <taxon>Crustacea</taxon>
        <taxon>Multicrustacea</taxon>
        <taxon>Hexanauplia</taxon>
        <taxon>Copepoda</taxon>
        <taxon>Siphonostomatoida</taxon>
        <taxon>Caligidae</taxon>
        <taxon>Lepeophtheirus</taxon>
    </lineage>
</organism>